<dbReference type="InterPro" id="IPR006842">
    <property type="entry name" value="Transposase_31"/>
</dbReference>
<dbReference type="Proteomes" id="UP000019140">
    <property type="component" value="Unassembled WGS sequence"/>
</dbReference>
<sequence length="209" mass="23949">MNLNEQPEPSTLRPIVPLVLYQGQSRWTYSTEFADLFAEPVRDWLGIPRFSHELVDQSQLQPDEIEGELKVRVMQLVMLAAYHPERPWMELAGTLLRTLRTLPPSGGTNYFYVFVDYILRTQEPETIELFGEVLRRGAPEIGDELMTYAEQIEELGEARGEERGRLKTQVEIIENLLRLGEDWSRIEAIAGVTASEFDALKQRLGELSA</sequence>
<dbReference type="GO" id="GO:0006310">
    <property type="term" value="P:DNA recombination"/>
    <property type="evidence" value="ECO:0007669"/>
    <property type="project" value="TreeGrafter"/>
</dbReference>
<protein>
    <recommendedName>
        <fullName evidence="1">Transposase (putative) YhgA-like domain-containing protein</fullName>
    </recommendedName>
</protein>
<dbReference type="PANTHER" id="PTHR34611:SF2">
    <property type="entry name" value="INACTIVE RECOMBINATION-PROMOTING NUCLEASE-LIKE PROTEIN RPNE-RELATED"/>
    <property type="match status" value="1"/>
</dbReference>
<comment type="caution">
    <text evidence="2">The sequence shown here is derived from an EMBL/GenBank/DDBJ whole genome shotgun (WGS) entry which is preliminary data.</text>
</comment>
<reference evidence="2 3" key="1">
    <citation type="journal article" date="2014" name="Nature">
        <title>An environmental bacterial taxon with a large and distinct metabolic repertoire.</title>
        <authorList>
            <person name="Wilson M.C."/>
            <person name="Mori T."/>
            <person name="Ruckert C."/>
            <person name="Uria A.R."/>
            <person name="Helf M.J."/>
            <person name="Takada K."/>
            <person name="Gernert C."/>
            <person name="Steffens U.A."/>
            <person name="Heycke N."/>
            <person name="Schmitt S."/>
            <person name="Rinke C."/>
            <person name="Helfrich E.J."/>
            <person name="Brachmann A.O."/>
            <person name="Gurgui C."/>
            <person name="Wakimoto T."/>
            <person name="Kracht M."/>
            <person name="Crusemann M."/>
            <person name="Hentschel U."/>
            <person name="Abe I."/>
            <person name="Matsunaga S."/>
            <person name="Kalinowski J."/>
            <person name="Takeyama H."/>
            <person name="Piel J."/>
        </authorList>
    </citation>
    <scope>NUCLEOTIDE SEQUENCE [LARGE SCALE GENOMIC DNA]</scope>
    <source>
        <strain evidence="3">TSY2</strain>
    </source>
</reference>
<proteinExistence type="predicted"/>
<feature type="domain" description="Transposase (putative) YhgA-like" evidence="1">
    <location>
        <begin position="9"/>
        <end position="99"/>
    </location>
</feature>
<gene>
    <name evidence="2" type="ORF">ETSY2_42345</name>
</gene>
<dbReference type="HOGENOM" id="CLU_1217996_0_0_7"/>
<evidence type="ECO:0000313" key="3">
    <source>
        <dbReference type="Proteomes" id="UP000019140"/>
    </source>
</evidence>
<dbReference type="EMBL" id="AZHX01001919">
    <property type="protein sequence ID" value="ETW98736.1"/>
    <property type="molecule type" value="Genomic_DNA"/>
</dbReference>
<keyword evidence="3" id="KW-1185">Reference proteome</keyword>
<dbReference type="InterPro" id="IPR051699">
    <property type="entry name" value="Rpn/YhgA-like_nuclease"/>
</dbReference>
<dbReference type="PANTHER" id="PTHR34611">
    <property type="match status" value="1"/>
</dbReference>
<name>W4LMX8_9BACT</name>
<accession>W4LMX8</accession>
<dbReference type="Pfam" id="PF04754">
    <property type="entry name" value="Transposase_31"/>
    <property type="match status" value="1"/>
</dbReference>
<evidence type="ECO:0000259" key="1">
    <source>
        <dbReference type="Pfam" id="PF04754"/>
    </source>
</evidence>
<dbReference type="GO" id="GO:1990238">
    <property type="term" value="F:double-stranded DNA endonuclease activity"/>
    <property type="evidence" value="ECO:0007669"/>
    <property type="project" value="TreeGrafter"/>
</dbReference>
<organism evidence="2 3">
    <name type="scientific">Candidatus Entotheonella gemina</name>
    <dbReference type="NCBI Taxonomy" id="1429439"/>
    <lineage>
        <taxon>Bacteria</taxon>
        <taxon>Pseudomonadati</taxon>
        <taxon>Nitrospinota/Tectimicrobiota group</taxon>
        <taxon>Candidatus Tectimicrobiota</taxon>
        <taxon>Candidatus Entotheonellia</taxon>
        <taxon>Candidatus Entotheonellales</taxon>
        <taxon>Candidatus Entotheonellaceae</taxon>
        <taxon>Candidatus Entotheonella</taxon>
    </lineage>
</organism>
<dbReference type="AlphaFoldDB" id="W4LMX8"/>
<evidence type="ECO:0000313" key="2">
    <source>
        <dbReference type="EMBL" id="ETW98736.1"/>
    </source>
</evidence>